<dbReference type="Pfam" id="PF14135">
    <property type="entry name" value="DUF4302"/>
    <property type="match status" value="1"/>
</dbReference>
<proteinExistence type="predicted"/>
<gene>
    <name evidence="2" type="ORF">GAS29_16610</name>
</gene>
<evidence type="ECO:0000313" key="3">
    <source>
        <dbReference type="Proteomes" id="UP000441522"/>
    </source>
</evidence>
<sequence>MTISKTMKNRLYMQLFLLLGICALVSCKTEIDDYFDSSASQRIENEILKYRELLSSPQYGWAMEYFPGGTNQAFGGYALAVSFSQDGYATFLSSLSDDVGKSVTSLYSLKKDMGATLNFDTYNELFHYFSDSDISDGDGQGKGLLGDYEFILHSATESEILMYGKKHGSAIHMYALKEPAEVYLQKAKENRMSYQNIAAVSGLKGTFAGKPVTGDVITSQYFMLTQGDKQTKFSFMFTDKGVRLYAPIELDGQRVEKLVWNADEKTFSSPDGTTRLELIADPLGLREEQLLGEYALSYTGKKTDVSISKQPNGGILMKGLPFDVRLTYNSKKGALELNSQQLKTSPDIRLAIWCSQLGNLTWGTGYGLTTRWNGDDENFVLELVDNGYEWFVGGKRIYADAFILWNTAGGEYKGYGDSRFQNLKLTKKK</sequence>
<evidence type="ECO:0000259" key="1">
    <source>
        <dbReference type="Pfam" id="PF16377"/>
    </source>
</evidence>
<dbReference type="Proteomes" id="UP000441522">
    <property type="component" value="Unassembled WGS sequence"/>
</dbReference>
<dbReference type="AlphaFoldDB" id="A0A6I0HME7"/>
<feature type="domain" description="DUF4987" evidence="1">
    <location>
        <begin position="288"/>
        <end position="405"/>
    </location>
</feature>
<accession>A0A6I0HME7</accession>
<protein>
    <submittedName>
        <fullName evidence="2">DUF4302 domain-containing protein</fullName>
    </submittedName>
</protein>
<organism evidence="2 3">
    <name type="scientific">Phocaeicola vulgatus</name>
    <name type="common">Bacteroides vulgatus</name>
    <dbReference type="NCBI Taxonomy" id="821"/>
    <lineage>
        <taxon>Bacteria</taxon>
        <taxon>Pseudomonadati</taxon>
        <taxon>Bacteroidota</taxon>
        <taxon>Bacteroidia</taxon>
        <taxon>Bacteroidales</taxon>
        <taxon>Bacteroidaceae</taxon>
        <taxon>Phocaeicola</taxon>
    </lineage>
</organism>
<evidence type="ECO:0000313" key="2">
    <source>
        <dbReference type="EMBL" id="KAB3853546.1"/>
    </source>
</evidence>
<name>A0A6I0HME7_PHOVU</name>
<dbReference type="InterPro" id="IPR025396">
    <property type="entry name" value="DUF4302"/>
</dbReference>
<dbReference type="InterPro" id="IPR032271">
    <property type="entry name" value="DUF4987"/>
</dbReference>
<reference evidence="2 3" key="1">
    <citation type="journal article" date="2019" name="Nat. Med.">
        <title>A library of human gut bacterial isolates paired with longitudinal multiomics data enables mechanistic microbiome research.</title>
        <authorList>
            <person name="Poyet M."/>
            <person name="Groussin M."/>
            <person name="Gibbons S.M."/>
            <person name="Avila-Pacheco J."/>
            <person name="Jiang X."/>
            <person name="Kearney S.M."/>
            <person name="Perrotta A.R."/>
            <person name="Berdy B."/>
            <person name="Zhao S."/>
            <person name="Lieberman T.D."/>
            <person name="Swanson P.K."/>
            <person name="Smith M."/>
            <person name="Roesemann S."/>
            <person name="Alexander J.E."/>
            <person name="Rich S.A."/>
            <person name="Livny J."/>
            <person name="Vlamakis H."/>
            <person name="Clish C."/>
            <person name="Bullock K."/>
            <person name="Deik A."/>
            <person name="Scott J."/>
            <person name="Pierce K.A."/>
            <person name="Xavier R.J."/>
            <person name="Alm E.J."/>
        </authorList>
    </citation>
    <scope>NUCLEOTIDE SEQUENCE [LARGE SCALE GENOMIC DNA]</scope>
    <source>
        <strain evidence="2 3">BIOML-A5</strain>
    </source>
</reference>
<dbReference type="EMBL" id="WCWW01000043">
    <property type="protein sequence ID" value="KAB3853546.1"/>
    <property type="molecule type" value="Genomic_DNA"/>
</dbReference>
<dbReference type="PROSITE" id="PS51257">
    <property type="entry name" value="PROKAR_LIPOPROTEIN"/>
    <property type="match status" value="1"/>
</dbReference>
<dbReference type="Pfam" id="PF16377">
    <property type="entry name" value="DUF4987"/>
    <property type="match status" value="1"/>
</dbReference>
<comment type="caution">
    <text evidence="2">The sequence shown here is derived from an EMBL/GenBank/DDBJ whole genome shotgun (WGS) entry which is preliminary data.</text>
</comment>